<dbReference type="Pfam" id="PF02566">
    <property type="entry name" value="OsmC"/>
    <property type="match status" value="1"/>
</dbReference>
<protein>
    <submittedName>
        <fullName evidence="1">OsmC family protein</fullName>
    </submittedName>
</protein>
<dbReference type="InterPro" id="IPR015946">
    <property type="entry name" value="KH_dom-like_a/b"/>
</dbReference>
<dbReference type="AlphaFoldDB" id="A0AA41YLX9"/>
<accession>A0AA41YLX9</accession>
<proteinExistence type="predicted"/>
<comment type="caution">
    <text evidence="1">The sequence shown here is derived from an EMBL/GenBank/DDBJ whole genome shotgun (WGS) entry which is preliminary data.</text>
</comment>
<dbReference type="EMBL" id="JAPDNT010000005">
    <property type="protein sequence ID" value="MCW3474896.1"/>
    <property type="molecule type" value="Genomic_DNA"/>
</dbReference>
<dbReference type="PANTHER" id="PTHR42830">
    <property type="entry name" value="OSMOTICALLY INDUCIBLE FAMILY PROTEIN"/>
    <property type="match status" value="1"/>
</dbReference>
<keyword evidence="2" id="KW-1185">Reference proteome</keyword>
<dbReference type="InterPro" id="IPR052707">
    <property type="entry name" value="OsmC_Ohr_Peroxiredoxin"/>
</dbReference>
<dbReference type="PANTHER" id="PTHR42830:SF2">
    <property type="entry name" value="OSMC_OHR FAMILY PROTEIN"/>
    <property type="match status" value="1"/>
</dbReference>
<dbReference type="SUPFAM" id="SSF82784">
    <property type="entry name" value="OsmC-like"/>
    <property type="match status" value="1"/>
</dbReference>
<name>A0AA41YLX9_9PROT</name>
<reference evidence="1" key="1">
    <citation type="submission" date="2022-09" db="EMBL/GenBank/DDBJ databases">
        <title>Rhodovastum sp. nov. RN2-1 isolated from soil in Seongnam, South Korea.</title>
        <authorList>
            <person name="Le N.T."/>
        </authorList>
    </citation>
    <scope>NUCLEOTIDE SEQUENCE</scope>
    <source>
        <strain evidence="1">RN2-1</strain>
    </source>
</reference>
<dbReference type="Gene3D" id="3.30.300.20">
    <property type="match status" value="1"/>
</dbReference>
<dbReference type="Proteomes" id="UP001165679">
    <property type="component" value="Unassembled WGS sequence"/>
</dbReference>
<gene>
    <name evidence="1" type="ORF">OL599_09910</name>
</gene>
<organism evidence="1 2">
    <name type="scientific">Limobrevibacterium gyesilva</name>
    <dbReference type="NCBI Taxonomy" id="2991712"/>
    <lineage>
        <taxon>Bacteria</taxon>
        <taxon>Pseudomonadati</taxon>
        <taxon>Pseudomonadota</taxon>
        <taxon>Alphaproteobacteria</taxon>
        <taxon>Acetobacterales</taxon>
        <taxon>Acetobacteraceae</taxon>
        <taxon>Limobrevibacterium</taxon>
    </lineage>
</organism>
<reference evidence="1" key="2">
    <citation type="submission" date="2022-10" db="EMBL/GenBank/DDBJ databases">
        <authorList>
            <person name="Trinh H.N."/>
        </authorList>
    </citation>
    <scope>NUCLEOTIDE SEQUENCE</scope>
    <source>
        <strain evidence="1">RN2-1</strain>
    </source>
</reference>
<evidence type="ECO:0000313" key="1">
    <source>
        <dbReference type="EMBL" id="MCW3474896.1"/>
    </source>
</evidence>
<sequence>MAEKQHVYRVSVEWLGNRGVGTVDYASYGRDHLITAPGKPEIAGSSDPAFRGNPQRWNPEDLLLASISACHKLWYLSLCARAGVCVLTYLDDAEGTMIEAPGAGRFVRAVLRPQITIRAGDDIELAMRLHREAHANCFIANSVNFPIECEPQIMAMAPS</sequence>
<evidence type="ECO:0000313" key="2">
    <source>
        <dbReference type="Proteomes" id="UP001165679"/>
    </source>
</evidence>
<dbReference type="InterPro" id="IPR036102">
    <property type="entry name" value="OsmC/Ohrsf"/>
</dbReference>
<dbReference type="InterPro" id="IPR003718">
    <property type="entry name" value="OsmC/Ohr_fam"/>
</dbReference>